<feature type="compositionally biased region" description="Polar residues" evidence="1">
    <location>
        <begin position="30"/>
        <end position="46"/>
    </location>
</feature>
<keyword evidence="3" id="KW-1185">Reference proteome</keyword>
<sequence>MAIEKGIAHRPGAFKQTNKEHKHGRHRSKGSISISAKDQRRNQAIQIRQKKRDEVLAKKRGR</sequence>
<evidence type="ECO:0000313" key="2">
    <source>
        <dbReference type="EMBL" id="KAJ8933917.1"/>
    </source>
</evidence>
<name>A0AAV8X5U7_9CUCU</name>
<proteinExistence type="predicted"/>
<dbReference type="Proteomes" id="UP001162162">
    <property type="component" value="Unassembled WGS sequence"/>
</dbReference>
<feature type="compositionally biased region" description="Basic residues" evidence="1">
    <location>
        <begin position="20"/>
        <end position="29"/>
    </location>
</feature>
<comment type="caution">
    <text evidence="2">The sequence shown here is derived from an EMBL/GenBank/DDBJ whole genome shotgun (WGS) entry which is preliminary data.</text>
</comment>
<protein>
    <submittedName>
        <fullName evidence="2">Uncharacterized protein</fullName>
    </submittedName>
</protein>
<organism evidence="2 3">
    <name type="scientific">Aromia moschata</name>
    <dbReference type="NCBI Taxonomy" id="1265417"/>
    <lineage>
        <taxon>Eukaryota</taxon>
        <taxon>Metazoa</taxon>
        <taxon>Ecdysozoa</taxon>
        <taxon>Arthropoda</taxon>
        <taxon>Hexapoda</taxon>
        <taxon>Insecta</taxon>
        <taxon>Pterygota</taxon>
        <taxon>Neoptera</taxon>
        <taxon>Endopterygota</taxon>
        <taxon>Coleoptera</taxon>
        <taxon>Polyphaga</taxon>
        <taxon>Cucujiformia</taxon>
        <taxon>Chrysomeloidea</taxon>
        <taxon>Cerambycidae</taxon>
        <taxon>Cerambycinae</taxon>
        <taxon>Callichromatini</taxon>
        <taxon>Aromia</taxon>
    </lineage>
</organism>
<feature type="region of interest" description="Disordered" evidence="1">
    <location>
        <begin position="1"/>
        <end position="62"/>
    </location>
</feature>
<gene>
    <name evidence="2" type="ORF">NQ318_016489</name>
</gene>
<evidence type="ECO:0000256" key="1">
    <source>
        <dbReference type="SAM" id="MobiDB-lite"/>
    </source>
</evidence>
<evidence type="ECO:0000313" key="3">
    <source>
        <dbReference type="Proteomes" id="UP001162162"/>
    </source>
</evidence>
<dbReference type="AlphaFoldDB" id="A0AAV8X5U7"/>
<accession>A0AAV8X5U7</accession>
<dbReference type="EMBL" id="JAPWTK010001141">
    <property type="protein sequence ID" value="KAJ8933917.1"/>
    <property type="molecule type" value="Genomic_DNA"/>
</dbReference>
<feature type="compositionally biased region" description="Basic and acidic residues" evidence="1">
    <location>
        <begin position="51"/>
        <end position="62"/>
    </location>
</feature>
<reference evidence="2" key="1">
    <citation type="journal article" date="2023" name="Insect Mol. Biol.">
        <title>Genome sequencing provides insights into the evolution of gene families encoding plant cell wall-degrading enzymes in longhorned beetles.</title>
        <authorList>
            <person name="Shin N.R."/>
            <person name="Okamura Y."/>
            <person name="Kirsch R."/>
            <person name="Pauchet Y."/>
        </authorList>
    </citation>
    <scope>NUCLEOTIDE SEQUENCE</scope>
    <source>
        <strain evidence="2">AMC_N1</strain>
    </source>
</reference>